<dbReference type="AlphaFoldDB" id="A0A433QFY8"/>
<proteinExistence type="predicted"/>
<evidence type="ECO:0000313" key="1">
    <source>
        <dbReference type="EMBL" id="RUS28730.1"/>
    </source>
</evidence>
<dbReference type="EMBL" id="RBNJ01006212">
    <property type="protein sequence ID" value="RUS28730.1"/>
    <property type="molecule type" value="Genomic_DNA"/>
</dbReference>
<organism evidence="1 2">
    <name type="scientific">Jimgerdemannia flammicorona</name>
    <dbReference type="NCBI Taxonomy" id="994334"/>
    <lineage>
        <taxon>Eukaryota</taxon>
        <taxon>Fungi</taxon>
        <taxon>Fungi incertae sedis</taxon>
        <taxon>Mucoromycota</taxon>
        <taxon>Mucoromycotina</taxon>
        <taxon>Endogonomycetes</taxon>
        <taxon>Endogonales</taxon>
        <taxon>Endogonaceae</taxon>
        <taxon>Jimgerdemannia</taxon>
    </lineage>
</organism>
<evidence type="ECO:0000313" key="2">
    <source>
        <dbReference type="Proteomes" id="UP000274822"/>
    </source>
</evidence>
<name>A0A433QFY8_9FUNG</name>
<dbReference type="Proteomes" id="UP000274822">
    <property type="component" value="Unassembled WGS sequence"/>
</dbReference>
<sequence>TLALDDSRLPCVRLLDCSLANVSRVVHTKYSDPKYSRASIVVKNWADNGHHFYQSHEDAHVNDDQWAADALTSTALQHESTAAAPATSFHQDMQAFELKLEPENPTPATNENHLPEIDENMPDGYQQYLPELHKLPPIQRPRAANGFKPVLTQNHRWSENSI</sequence>
<gene>
    <name evidence="1" type="ORF">BC938DRAFT_481517</name>
</gene>
<keyword evidence="2" id="KW-1185">Reference proteome</keyword>
<accession>A0A433QFY8</accession>
<reference evidence="1 2" key="1">
    <citation type="journal article" date="2018" name="New Phytol.">
        <title>Phylogenomics of Endogonaceae and evolution of mycorrhizas within Mucoromycota.</title>
        <authorList>
            <person name="Chang Y."/>
            <person name="Desiro A."/>
            <person name="Na H."/>
            <person name="Sandor L."/>
            <person name="Lipzen A."/>
            <person name="Clum A."/>
            <person name="Barry K."/>
            <person name="Grigoriev I.V."/>
            <person name="Martin F.M."/>
            <person name="Stajich J.E."/>
            <person name="Smith M.E."/>
            <person name="Bonito G."/>
            <person name="Spatafora J.W."/>
        </authorList>
    </citation>
    <scope>NUCLEOTIDE SEQUENCE [LARGE SCALE GENOMIC DNA]</scope>
    <source>
        <strain evidence="1 2">AD002</strain>
    </source>
</reference>
<protein>
    <submittedName>
        <fullName evidence="1">Uncharacterized protein</fullName>
    </submittedName>
</protein>
<feature type="non-terminal residue" evidence="1">
    <location>
        <position position="1"/>
    </location>
</feature>
<comment type="caution">
    <text evidence="1">The sequence shown here is derived from an EMBL/GenBank/DDBJ whole genome shotgun (WGS) entry which is preliminary data.</text>
</comment>